<name>A0ABQ2BDC3_9SPHI</name>
<proteinExistence type="predicted"/>
<comment type="caution">
    <text evidence="1">The sequence shown here is derived from an EMBL/GenBank/DDBJ whole genome shotgun (WGS) entry which is preliminary data.</text>
</comment>
<gene>
    <name evidence="1" type="ORF">GCM10008119_07010</name>
</gene>
<protein>
    <submittedName>
        <fullName evidence="1">Uncharacterized protein</fullName>
    </submittedName>
</protein>
<dbReference type="EMBL" id="BMDJ01000002">
    <property type="protein sequence ID" value="GGI23311.1"/>
    <property type="molecule type" value="Genomic_DNA"/>
</dbReference>
<dbReference type="Pfam" id="PF19673">
    <property type="entry name" value="DUF6176"/>
    <property type="match status" value="1"/>
</dbReference>
<reference evidence="2" key="1">
    <citation type="journal article" date="2019" name="Int. J. Syst. Evol. Microbiol.">
        <title>The Global Catalogue of Microorganisms (GCM) 10K type strain sequencing project: providing services to taxonomists for standard genome sequencing and annotation.</title>
        <authorList>
            <consortium name="The Broad Institute Genomics Platform"/>
            <consortium name="The Broad Institute Genome Sequencing Center for Infectious Disease"/>
            <person name="Wu L."/>
            <person name="Ma J."/>
        </authorList>
    </citation>
    <scope>NUCLEOTIDE SEQUENCE [LARGE SCALE GENOMIC DNA]</scope>
    <source>
        <strain evidence="2">CCM 8939</strain>
    </source>
</reference>
<sequence>MKPVFQFVIGIATGTIVTLVAAITLQDKLYSEATILPTVKYPLQATLYRFHINSKNKKVFDDWVKWHQMEKEAIATTMEREKMYVESVFRDTLNNPNVIYWLAFEGTGGENYSTSNLAADQKHATYMKQILTKGSKVTLKTDFLMLPPFLEKSIAEHQATGIKQLQ</sequence>
<accession>A0ABQ2BDC3</accession>
<keyword evidence="2" id="KW-1185">Reference proteome</keyword>
<dbReference type="RefSeq" id="WP_188411889.1">
    <property type="nucleotide sequence ID" value="NZ_BMDJ01000002.1"/>
</dbReference>
<evidence type="ECO:0000313" key="1">
    <source>
        <dbReference type="EMBL" id="GGI23311.1"/>
    </source>
</evidence>
<evidence type="ECO:0000313" key="2">
    <source>
        <dbReference type="Proteomes" id="UP000645390"/>
    </source>
</evidence>
<dbReference type="InterPro" id="IPR046174">
    <property type="entry name" value="DUF6176"/>
</dbReference>
<organism evidence="1 2">
    <name type="scientific">Pedobacter mendelii</name>
    <dbReference type="NCBI Taxonomy" id="1908240"/>
    <lineage>
        <taxon>Bacteria</taxon>
        <taxon>Pseudomonadati</taxon>
        <taxon>Bacteroidota</taxon>
        <taxon>Sphingobacteriia</taxon>
        <taxon>Sphingobacteriales</taxon>
        <taxon>Sphingobacteriaceae</taxon>
        <taxon>Pedobacter</taxon>
    </lineage>
</organism>
<dbReference type="Proteomes" id="UP000645390">
    <property type="component" value="Unassembled WGS sequence"/>
</dbReference>